<dbReference type="RefSeq" id="WP_053779915.1">
    <property type="nucleotide sequence ID" value="NZ_LITU01000040.1"/>
</dbReference>
<dbReference type="InterPro" id="IPR050275">
    <property type="entry name" value="PGM_Phosphatase"/>
</dbReference>
<dbReference type="Proteomes" id="UP000037688">
    <property type="component" value="Unassembled WGS sequence"/>
</dbReference>
<dbReference type="PANTHER" id="PTHR48100">
    <property type="entry name" value="BROAD-SPECIFICITY PHOSPHATASE YOR283W-RELATED"/>
    <property type="match status" value="1"/>
</dbReference>
<dbReference type="CDD" id="cd07067">
    <property type="entry name" value="HP_PGM_like"/>
    <property type="match status" value="1"/>
</dbReference>
<dbReference type="Pfam" id="PF00300">
    <property type="entry name" value="His_Phos_1"/>
    <property type="match status" value="1"/>
</dbReference>
<sequence>MTNEANTALYFVRHAESEYIEGQERERGLTEQGKRDAASVAGLLHREQIQLFYSSPYRRSVDTIQGLAEVSGGIVVTEEDLRERELSGPEVKHEHFREAKQRLYDDPAFAYSGGESGEVAGARAIAVIQRILDRHTGQKIVIGTHGDIMTLIFNYYDPSYGYDFWVNTTMPDIYKLEFERESRLVQVTRLWEEQV</sequence>
<dbReference type="OrthoDB" id="2185101at2"/>
<dbReference type="GO" id="GO:0005737">
    <property type="term" value="C:cytoplasm"/>
    <property type="evidence" value="ECO:0007669"/>
    <property type="project" value="TreeGrafter"/>
</dbReference>
<dbReference type="SUPFAM" id="SSF53254">
    <property type="entry name" value="Phosphoglycerate mutase-like"/>
    <property type="match status" value="1"/>
</dbReference>
<name>A0A0M9BQY0_9BACL</name>
<dbReference type="InterPro" id="IPR013078">
    <property type="entry name" value="His_Pase_superF_clade-1"/>
</dbReference>
<dbReference type="SMART" id="SM00855">
    <property type="entry name" value="PGAM"/>
    <property type="match status" value="1"/>
</dbReference>
<comment type="caution">
    <text evidence="1">The sequence shown here is derived from an EMBL/GenBank/DDBJ whole genome shotgun (WGS) entry which is preliminary data.</text>
</comment>
<evidence type="ECO:0000313" key="1">
    <source>
        <dbReference type="EMBL" id="KOY17330.1"/>
    </source>
</evidence>
<reference evidence="1 2" key="1">
    <citation type="submission" date="2015-08" db="EMBL/GenBank/DDBJ databases">
        <title>Draft genome sequence of cellulolytic and xylanolytic Paenibacillus sp. A59, isolated from a decaying forest soil from Patagonia, Argentina.</title>
        <authorList>
            <person name="Ghio S."/>
            <person name="Caceres A.M."/>
            <person name="Talia P."/>
            <person name="Grasso D."/>
            <person name="Campos E."/>
        </authorList>
    </citation>
    <scope>NUCLEOTIDE SEQUENCE [LARGE SCALE GENOMIC DNA]</scope>
    <source>
        <strain evidence="1 2">A59</strain>
    </source>
</reference>
<gene>
    <name evidence="1" type="ORF">AMS66_05935</name>
</gene>
<accession>A0A0M9BQY0</accession>
<dbReference type="PATRIC" id="fig|1705561.3.peg.897"/>
<dbReference type="AlphaFoldDB" id="A0A0M9BQY0"/>
<protein>
    <submittedName>
        <fullName evidence="1">Phosphoglycerate mutase</fullName>
    </submittedName>
</protein>
<dbReference type="InterPro" id="IPR029033">
    <property type="entry name" value="His_PPase_superfam"/>
</dbReference>
<proteinExistence type="predicted"/>
<dbReference type="PANTHER" id="PTHR48100:SF59">
    <property type="entry name" value="ADENOSYLCOBALAMIN_ALPHA-RIBAZOLE PHOSPHATASE"/>
    <property type="match status" value="1"/>
</dbReference>
<dbReference type="GO" id="GO:0016791">
    <property type="term" value="F:phosphatase activity"/>
    <property type="evidence" value="ECO:0007669"/>
    <property type="project" value="TreeGrafter"/>
</dbReference>
<dbReference type="Gene3D" id="3.40.50.1240">
    <property type="entry name" value="Phosphoglycerate mutase-like"/>
    <property type="match status" value="1"/>
</dbReference>
<evidence type="ECO:0000313" key="2">
    <source>
        <dbReference type="Proteomes" id="UP000037688"/>
    </source>
</evidence>
<dbReference type="EMBL" id="LITU01000040">
    <property type="protein sequence ID" value="KOY17330.1"/>
    <property type="molecule type" value="Genomic_DNA"/>
</dbReference>
<keyword evidence="2" id="KW-1185">Reference proteome</keyword>
<organism evidence="1 2">
    <name type="scientific">Paenibacillus xylanivorans</name>
    <dbReference type="NCBI Taxonomy" id="1705561"/>
    <lineage>
        <taxon>Bacteria</taxon>
        <taxon>Bacillati</taxon>
        <taxon>Bacillota</taxon>
        <taxon>Bacilli</taxon>
        <taxon>Bacillales</taxon>
        <taxon>Paenibacillaceae</taxon>
        <taxon>Paenibacillus</taxon>
    </lineage>
</organism>